<evidence type="ECO:0000259" key="2">
    <source>
        <dbReference type="Pfam" id="PF01182"/>
    </source>
</evidence>
<dbReference type="Proteomes" id="UP001595816">
    <property type="component" value="Unassembled WGS sequence"/>
</dbReference>
<dbReference type="EMBL" id="JBHSAY010000004">
    <property type="protein sequence ID" value="MFC4129965.1"/>
    <property type="molecule type" value="Genomic_DNA"/>
</dbReference>
<feature type="domain" description="Glucosamine/galactosamine-6-phosphate isomerase" evidence="2">
    <location>
        <begin position="6"/>
        <end position="230"/>
    </location>
</feature>
<dbReference type="RefSeq" id="WP_253755589.1">
    <property type="nucleotide sequence ID" value="NZ_JAMZDZ010000001.1"/>
</dbReference>
<name>A0ABV8LI47_9ACTN</name>
<dbReference type="PANTHER" id="PTHR11280:SF6">
    <property type="entry name" value="GLUCOSAMINE-6-PHOSPHATE ISOMERASE NAGB"/>
    <property type="match status" value="1"/>
</dbReference>
<dbReference type="CDD" id="cd01399">
    <property type="entry name" value="GlcN6P_deaminase"/>
    <property type="match status" value="1"/>
</dbReference>
<accession>A0ABV8LI47</accession>
<dbReference type="SUPFAM" id="SSF100950">
    <property type="entry name" value="NagB/RpiA/CoA transferase-like"/>
    <property type="match status" value="1"/>
</dbReference>
<protein>
    <submittedName>
        <fullName evidence="3">Glucosamine-6-phosphate deaminase</fullName>
    </submittedName>
</protein>
<keyword evidence="4" id="KW-1185">Reference proteome</keyword>
<evidence type="ECO:0000313" key="4">
    <source>
        <dbReference type="Proteomes" id="UP001595816"/>
    </source>
</evidence>
<dbReference type="InterPro" id="IPR006148">
    <property type="entry name" value="Glc/Gal-6P_isomerase"/>
</dbReference>
<dbReference type="InterPro" id="IPR037171">
    <property type="entry name" value="NagB/RpiA_transferase-like"/>
</dbReference>
<proteinExistence type="predicted"/>
<dbReference type="InterPro" id="IPR004547">
    <property type="entry name" value="Glucosamine6P_isomerase"/>
</dbReference>
<keyword evidence="1" id="KW-0119">Carbohydrate metabolism</keyword>
<reference evidence="4" key="1">
    <citation type="journal article" date="2019" name="Int. J. Syst. Evol. Microbiol.">
        <title>The Global Catalogue of Microorganisms (GCM) 10K type strain sequencing project: providing services to taxonomists for standard genome sequencing and annotation.</title>
        <authorList>
            <consortium name="The Broad Institute Genomics Platform"/>
            <consortium name="The Broad Institute Genome Sequencing Center for Infectious Disease"/>
            <person name="Wu L."/>
            <person name="Ma J."/>
        </authorList>
    </citation>
    <scope>NUCLEOTIDE SEQUENCE [LARGE SCALE GENOMIC DNA]</scope>
    <source>
        <strain evidence="4">CGMCC 4.7289</strain>
    </source>
</reference>
<dbReference type="Gene3D" id="3.40.50.1360">
    <property type="match status" value="1"/>
</dbReference>
<comment type="caution">
    <text evidence="3">The sequence shown here is derived from an EMBL/GenBank/DDBJ whole genome shotgun (WGS) entry which is preliminary data.</text>
</comment>
<evidence type="ECO:0000256" key="1">
    <source>
        <dbReference type="ARBA" id="ARBA00023277"/>
    </source>
</evidence>
<gene>
    <name evidence="3" type="ORF">ACFOZ4_05040</name>
</gene>
<dbReference type="PANTHER" id="PTHR11280">
    <property type="entry name" value="GLUCOSAMINE-6-PHOSPHATE ISOMERASE"/>
    <property type="match status" value="1"/>
</dbReference>
<sequence>MKVFETEQAMAVAAARHTADVMRRAVAERGSGRMIVATGNSQIAFVTALAEEQVPWDRITVFHMDEYLGIEADHPASFQRWIRERVGERMRPAAVEYINGKAADADAECDRYEALLRAEPIDLTCMGIGENGHLAFNEPGAADFDDPRWVRRIKLTPESISQQVGEGHFADAQSVPHTAISLSIPALLASRTVQVVTPDARKAAAVRNTFVQEISPAYPSTILRTRDNATLLLDRAAASASDELIAELALRVS</sequence>
<dbReference type="Pfam" id="PF01182">
    <property type="entry name" value="Glucosamine_iso"/>
    <property type="match status" value="1"/>
</dbReference>
<evidence type="ECO:0000313" key="3">
    <source>
        <dbReference type="EMBL" id="MFC4129965.1"/>
    </source>
</evidence>
<organism evidence="3 4">
    <name type="scientific">Hamadaea flava</name>
    <dbReference type="NCBI Taxonomy" id="1742688"/>
    <lineage>
        <taxon>Bacteria</taxon>
        <taxon>Bacillati</taxon>
        <taxon>Actinomycetota</taxon>
        <taxon>Actinomycetes</taxon>
        <taxon>Micromonosporales</taxon>
        <taxon>Micromonosporaceae</taxon>
        <taxon>Hamadaea</taxon>
    </lineage>
</organism>